<dbReference type="RefSeq" id="XP_020132006.1">
    <property type="nucleotide sequence ID" value="XM_020271286.1"/>
</dbReference>
<dbReference type="InterPro" id="IPR002464">
    <property type="entry name" value="DNA/RNA_helicase_DEAH_CS"/>
</dbReference>
<feature type="compositionally biased region" description="Polar residues" evidence="16">
    <location>
        <begin position="763"/>
        <end position="774"/>
    </location>
</feature>
<dbReference type="CDD" id="cd18793">
    <property type="entry name" value="SF2_C_SNF"/>
    <property type="match status" value="1"/>
</dbReference>
<dbReference type="PROSITE" id="PS51204">
    <property type="entry name" value="HSA"/>
    <property type="match status" value="1"/>
</dbReference>
<feature type="compositionally biased region" description="Acidic residues" evidence="16">
    <location>
        <begin position="800"/>
        <end position="809"/>
    </location>
</feature>
<keyword evidence="21" id="KW-1185">Reference proteome</keyword>
<evidence type="ECO:0000256" key="4">
    <source>
        <dbReference type="ARBA" id="ARBA00012551"/>
    </source>
</evidence>
<evidence type="ECO:0000256" key="7">
    <source>
        <dbReference type="ARBA" id="ARBA00022806"/>
    </source>
</evidence>
<dbReference type="GO" id="GO:0006338">
    <property type="term" value="P:chromatin remodeling"/>
    <property type="evidence" value="ECO:0007669"/>
    <property type="project" value="TreeGrafter"/>
</dbReference>
<feature type="region of interest" description="Disordered" evidence="16">
    <location>
        <begin position="1649"/>
        <end position="1678"/>
    </location>
</feature>
<keyword evidence="14" id="KW-0539">Nucleus</keyword>
<dbReference type="GO" id="GO:0003677">
    <property type="term" value="F:DNA binding"/>
    <property type="evidence" value="ECO:0007669"/>
    <property type="project" value="UniProtKB-KW"/>
</dbReference>
<dbReference type="Gene3D" id="3.40.50.300">
    <property type="entry name" value="P-loop containing nucleotide triphosphate hydrolases"/>
    <property type="match status" value="1"/>
</dbReference>
<feature type="compositionally biased region" description="Acidic residues" evidence="16">
    <location>
        <begin position="711"/>
        <end position="737"/>
    </location>
</feature>
<evidence type="ECO:0000256" key="6">
    <source>
        <dbReference type="ARBA" id="ARBA00022801"/>
    </source>
</evidence>
<dbReference type="OrthoDB" id="372624at2759"/>
<dbReference type="FunFam" id="3.40.50.300:FF:000655">
    <property type="entry name" value="Protein PHOTOPERIOD-INDEPENDENT EARLY FLOWERING 1"/>
    <property type="match status" value="1"/>
</dbReference>
<keyword evidence="11" id="KW-0238">DNA-binding</keyword>
<organism evidence="20 21">
    <name type="scientific">Diplodia corticola</name>
    <dbReference type="NCBI Taxonomy" id="236234"/>
    <lineage>
        <taxon>Eukaryota</taxon>
        <taxon>Fungi</taxon>
        <taxon>Dikarya</taxon>
        <taxon>Ascomycota</taxon>
        <taxon>Pezizomycotina</taxon>
        <taxon>Dothideomycetes</taxon>
        <taxon>Dothideomycetes incertae sedis</taxon>
        <taxon>Botryosphaeriales</taxon>
        <taxon>Botryosphaeriaceae</taxon>
        <taxon>Diplodia</taxon>
    </lineage>
</organism>
<dbReference type="PANTHER" id="PTHR45685">
    <property type="entry name" value="HELICASE SRCAP-RELATED"/>
    <property type="match status" value="1"/>
</dbReference>
<dbReference type="InterPro" id="IPR027417">
    <property type="entry name" value="P-loop_NTPase"/>
</dbReference>
<name>A0A1J9R6C1_9PEZI</name>
<dbReference type="GO" id="GO:0003678">
    <property type="term" value="F:DNA helicase activity"/>
    <property type="evidence" value="ECO:0007669"/>
    <property type="project" value="UniProtKB-EC"/>
</dbReference>
<feature type="compositionally biased region" description="Basic and acidic residues" evidence="16">
    <location>
        <begin position="1"/>
        <end position="14"/>
    </location>
</feature>
<evidence type="ECO:0000259" key="19">
    <source>
        <dbReference type="PROSITE" id="PS51204"/>
    </source>
</evidence>
<keyword evidence="7 20" id="KW-0347">Helicase</keyword>
<feature type="domain" description="Helicase C-terminal" evidence="18">
    <location>
        <begin position="1378"/>
        <end position="1528"/>
    </location>
</feature>
<accession>A0A1J9R6C1</accession>
<dbReference type="Pfam" id="PF00176">
    <property type="entry name" value="SNF2-rel_dom"/>
    <property type="match status" value="1"/>
</dbReference>
<evidence type="ECO:0000256" key="12">
    <source>
        <dbReference type="ARBA" id="ARBA00023159"/>
    </source>
</evidence>
<dbReference type="InterPro" id="IPR014001">
    <property type="entry name" value="Helicase_ATP-bd"/>
</dbReference>
<evidence type="ECO:0000256" key="16">
    <source>
        <dbReference type="SAM" id="MobiDB-lite"/>
    </source>
</evidence>
<protein>
    <recommendedName>
        <fullName evidence="4">DNA helicase</fullName>
        <ecNumber evidence="4">3.6.4.12</ecNumber>
    </recommendedName>
</protein>
<comment type="similarity">
    <text evidence="2">Belongs to the SNF2/RAD54 helicase family. SWR1 subfamily.</text>
</comment>
<dbReference type="GeneID" id="31011545"/>
<gene>
    <name evidence="20" type="ORF">BKCO1_150003</name>
</gene>
<evidence type="ECO:0000256" key="8">
    <source>
        <dbReference type="ARBA" id="ARBA00022840"/>
    </source>
</evidence>
<reference evidence="20 21" key="1">
    <citation type="submission" date="2016-10" db="EMBL/GenBank/DDBJ databases">
        <title>Proteomics and genomics reveal pathogen-plant mechanisms compatible with a hemibiotrophic lifestyle of Diplodia corticola.</title>
        <authorList>
            <person name="Fernandes I."/>
            <person name="De Jonge R."/>
            <person name="Van De Peer Y."/>
            <person name="Devreese B."/>
            <person name="Alves A."/>
            <person name="Esteves A.C."/>
        </authorList>
    </citation>
    <scope>NUCLEOTIDE SEQUENCE [LARGE SCALE GENOMIC DNA]</scope>
    <source>
        <strain evidence="20 21">CBS 112549</strain>
    </source>
</reference>
<dbReference type="PROSITE" id="PS51194">
    <property type="entry name" value="HELICASE_CTER"/>
    <property type="match status" value="1"/>
</dbReference>
<feature type="compositionally biased region" description="Low complexity" evidence="16">
    <location>
        <begin position="150"/>
        <end position="166"/>
    </location>
</feature>
<dbReference type="GO" id="GO:0000812">
    <property type="term" value="C:Swr1 complex"/>
    <property type="evidence" value="ECO:0007669"/>
    <property type="project" value="TreeGrafter"/>
</dbReference>
<dbReference type="PROSITE" id="PS51192">
    <property type="entry name" value="HELICASE_ATP_BIND_1"/>
    <property type="match status" value="1"/>
</dbReference>
<comment type="subunit">
    <text evidence="3">Component of the SWR1 chromatin-remodeling complex.</text>
</comment>
<keyword evidence="6" id="KW-0378">Hydrolase</keyword>
<evidence type="ECO:0000256" key="9">
    <source>
        <dbReference type="ARBA" id="ARBA00022853"/>
    </source>
</evidence>
<feature type="compositionally biased region" description="Acidic residues" evidence="16">
    <location>
        <begin position="491"/>
        <end position="509"/>
    </location>
</feature>
<feature type="region of interest" description="Disordered" evidence="16">
    <location>
        <begin position="473"/>
        <end position="820"/>
    </location>
</feature>
<feature type="compositionally biased region" description="Acidic residues" evidence="16">
    <location>
        <begin position="543"/>
        <end position="558"/>
    </location>
</feature>
<dbReference type="InterPro" id="IPR038718">
    <property type="entry name" value="SNF2-like_sf"/>
</dbReference>
<dbReference type="SUPFAM" id="SSF52540">
    <property type="entry name" value="P-loop containing nucleoside triphosphate hydrolases"/>
    <property type="match status" value="2"/>
</dbReference>
<keyword evidence="12" id="KW-0010">Activator</keyword>
<dbReference type="SMART" id="SM00490">
    <property type="entry name" value="HELICc"/>
    <property type="match status" value="1"/>
</dbReference>
<evidence type="ECO:0000256" key="3">
    <source>
        <dbReference type="ARBA" id="ARBA00011826"/>
    </source>
</evidence>
<keyword evidence="8" id="KW-0067">ATP-binding</keyword>
<feature type="domain" description="Helicase ATP-binding" evidence="17">
    <location>
        <begin position="839"/>
        <end position="1004"/>
    </location>
</feature>
<evidence type="ECO:0000259" key="18">
    <source>
        <dbReference type="PROSITE" id="PS51194"/>
    </source>
</evidence>
<dbReference type="GO" id="GO:0005524">
    <property type="term" value="F:ATP binding"/>
    <property type="evidence" value="ECO:0007669"/>
    <property type="project" value="UniProtKB-KW"/>
</dbReference>
<evidence type="ECO:0000259" key="17">
    <source>
        <dbReference type="PROSITE" id="PS51192"/>
    </source>
</evidence>
<feature type="compositionally biased region" description="Low complexity" evidence="16">
    <location>
        <begin position="236"/>
        <end position="248"/>
    </location>
</feature>
<feature type="region of interest" description="Disordered" evidence="16">
    <location>
        <begin position="401"/>
        <end position="426"/>
    </location>
</feature>
<keyword evidence="10" id="KW-0805">Transcription regulation</keyword>
<feature type="compositionally biased region" description="Polar residues" evidence="16">
    <location>
        <begin position="195"/>
        <end position="211"/>
    </location>
</feature>
<feature type="compositionally biased region" description="Polar residues" evidence="16">
    <location>
        <begin position="35"/>
        <end position="47"/>
    </location>
</feature>
<dbReference type="STRING" id="236234.A0A1J9R6C1"/>
<dbReference type="Gene3D" id="1.20.120.850">
    <property type="entry name" value="SWI2/SNF2 ATPases, N-terminal domain"/>
    <property type="match status" value="1"/>
</dbReference>
<evidence type="ECO:0000256" key="10">
    <source>
        <dbReference type="ARBA" id="ARBA00023015"/>
    </source>
</evidence>
<dbReference type="InterPro" id="IPR001650">
    <property type="entry name" value="Helicase_C-like"/>
</dbReference>
<dbReference type="Pfam" id="PF00271">
    <property type="entry name" value="Helicase_C"/>
    <property type="match status" value="1"/>
</dbReference>
<dbReference type="InterPro" id="IPR050520">
    <property type="entry name" value="INO80/SWR1_helicase"/>
</dbReference>
<feature type="domain" description="HSA" evidence="19">
    <location>
        <begin position="346"/>
        <end position="427"/>
    </location>
</feature>
<dbReference type="GO" id="GO:0016887">
    <property type="term" value="F:ATP hydrolysis activity"/>
    <property type="evidence" value="ECO:0007669"/>
    <property type="project" value="TreeGrafter"/>
</dbReference>
<evidence type="ECO:0000256" key="14">
    <source>
        <dbReference type="ARBA" id="ARBA00023242"/>
    </source>
</evidence>
<dbReference type="EC" id="3.6.4.12" evidence="4"/>
<evidence type="ECO:0000256" key="1">
    <source>
        <dbReference type="ARBA" id="ARBA00004123"/>
    </source>
</evidence>
<sequence>MQNTDVLERDESTHHRSNGLAVQPPSDGNAHDSHPNGSPSHACTSGQPHADDATPDRSQTPGGGPPNKRRKLDDASRPSRPPSPPWKRIEADGPTSFMVDGKRRSGRMNLLPAEQSPQPDTRRSSRRALQKSTSSSNLTKTAGSYKGRKTAAAAAAAAASPTPKATKPQRHAKSSAVPSPTHKTPGRKPKAAEHAQSTPARAQQAANATHGTSRRKRAEANSTPNGVPRRKSGRISEAQSAAEAHAAQDGYSGSRGGGTSPLAQRPKIDLDGPVELPFLHPLQARPGDENSSFARWLEQDDPLAGEDAKKLTWEEAQEEARLRLRILDAAEPGGVLSEERCSKYAVEAEEEPPPRYGPWDHIAAHACHFRKLLMKEHREHVQTARRLAHECAEAWRTREEAKQAKLKAERPKTKEEIEEEEKEDAEKRYRQLVRDMQQTWVLVKAEVDKRRQDRWLEEQEKLGKQTMKSLLHQSTALLKERRNMAGSMQSSDDEDDFESFMEDEEDDMETESRMASTRPASSMAEKEGGTERGETDMGSENMSSDESEEDPLPDDDDANLTQEQLREKYAKLQLPDPVSSDEDEDEDEDEEDEEDDDDEPGLADLLTNGHVDKPDSSPALDSVINESRPNGIDPATIELDAVDDILMDDEDDDSDMDMDSDSDEGSATEPDEELEEGSEEEEEDEEDEGLGTWGFLSAQEISDLKKKAAEQVEDTAEATPPDEDGTPPPEEDPELMEDVTPRPVENGHVEGPSATTLDREPATVNSTNGVTEVQSPPEEMAVSDSMEDLQKPEGAKETEEAAEEIEEVTEPTSTLRTPVPSLFRGKLRPYQHEGLDWLAGLYNGETNGILADEMGLGKTIQTIALLAHLAVEKEVWGPHLVVVPTSVMLNWEMEFKKFCPGFKVMAYYGSIEERRRKRQGWMNDDMWNVVITSYQLILHDAAAFKKRSWHYLILDEAHNIKNFQTQRWQTLLTFKTSKRLLLTGTPLQNNLQELWSLLFFLMPSGDDGNGGFAALSNFTTALARPANQILDQGRQELDAEAQATVKQLHEVLRPYLLRRLKADVEKQMPGKYEHVVYCRLSKRQRQLYDGFMGRADTRQILSGGNYMSIMNCLMSLRKVCNHPDLFETRQIVTSFAMRKSVPADFEIQELLVRRRFLREEEEKVDLDFLNLNLVQNESTPAIQSQRIQAIQAIRPFEGLIERQTRRLKPAGQFDGRTAASIASYLEHESNRSVLEHLQNCLRVTRQRAQRKPIYGRGLIEQLTVNDSPQQMITSRGPKKKQTYGDWYMNTHSMWQDVVPTLEERAECYKSTIQKFSCVTPAVVANDLPGLTLGEERVAMIRSTMPVSKPDPFHESRVRLSIAFPDKRLLQYDCGKLQRLAKLLRDLQAGGHRALIFTQMTKVLDVLETFLNIHGHRYLRLDGATKIEQRQILTDRFNNDPRILCFILSSRSGGLGINLTGADTVIFYDLDWNPAMDKQCQDRCHRIGQTRDVHIYRFVSEYTIEANILRKSNQKRLLDDVIIQKGDFTTDYFNRLTYKDAFDEIPEADDEEANAAMDRVLGNMGGPDPSGIAPVLEGIEDKEDTEAAKVAQKEIVHEVHIDDADFDENASRPSATPKTSVPPTPAPGEEGDLDELPHVDEYMIRLWEWEMRDVPLGPPPDKRRRKSRKGQEHRVRRRR</sequence>
<keyword evidence="13" id="KW-0804">Transcription</keyword>
<dbReference type="InterPro" id="IPR049730">
    <property type="entry name" value="SNF2/RAD54-like_C"/>
</dbReference>
<dbReference type="FunFam" id="3.40.50.10810:FF:000005">
    <property type="entry name" value="Photoperiod-independent early flowering 1"/>
    <property type="match status" value="1"/>
</dbReference>
<feature type="compositionally biased region" description="Basic and acidic residues" evidence="16">
    <location>
        <begin position="401"/>
        <end position="415"/>
    </location>
</feature>
<evidence type="ECO:0000256" key="15">
    <source>
        <dbReference type="ARBA" id="ARBA00047995"/>
    </source>
</evidence>
<feature type="compositionally biased region" description="Basic and acidic residues" evidence="16">
    <location>
        <begin position="524"/>
        <end position="535"/>
    </location>
</feature>
<keyword evidence="5" id="KW-0547">Nucleotide-binding</keyword>
<dbReference type="SMART" id="SM00487">
    <property type="entry name" value="DEXDc"/>
    <property type="match status" value="1"/>
</dbReference>
<dbReference type="Gene3D" id="3.40.50.10810">
    <property type="entry name" value="Tandem AAA-ATPase domain"/>
    <property type="match status" value="1"/>
</dbReference>
<dbReference type="PROSITE" id="PS00690">
    <property type="entry name" value="DEAH_ATP_HELICASE"/>
    <property type="match status" value="1"/>
</dbReference>
<feature type="compositionally biased region" description="Acidic residues" evidence="16">
    <location>
        <begin position="579"/>
        <end position="601"/>
    </location>
</feature>
<comment type="subcellular location">
    <subcellularLocation>
        <location evidence="1">Nucleus</location>
    </subcellularLocation>
</comment>
<feature type="compositionally biased region" description="Acidic residues" evidence="16">
    <location>
        <begin position="640"/>
        <end position="689"/>
    </location>
</feature>
<dbReference type="EMBL" id="MNUE01000015">
    <property type="protein sequence ID" value="OJD35746.1"/>
    <property type="molecule type" value="Genomic_DNA"/>
</dbReference>
<dbReference type="InterPro" id="IPR014012">
    <property type="entry name" value="HSA_dom"/>
</dbReference>
<comment type="caution">
    <text evidence="20">The sequence shown here is derived from an EMBL/GenBank/DDBJ whole genome shotgun (WGS) entry which is preliminary data.</text>
</comment>
<evidence type="ECO:0000256" key="2">
    <source>
        <dbReference type="ARBA" id="ARBA00009220"/>
    </source>
</evidence>
<feature type="compositionally biased region" description="Polar residues" evidence="16">
    <location>
        <begin position="130"/>
        <end position="142"/>
    </location>
</feature>
<comment type="catalytic activity">
    <reaction evidence="15">
        <text>ATP + H2O = ADP + phosphate + H(+)</text>
        <dbReference type="Rhea" id="RHEA:13065"/>
        <dbReference type="ChEBI" id="CHEBI:15377"/>
        <dbReference type="ChEBI" id="CHEBI:15378"/>
        <dbReference type="ChEBI" id="CHEBI:30616"/>
        <dbReference type="ChEBI" id="CHEBI:43474"/>
        <dbReference type="ChEBI" id="CHEBI:456216"/>
        <dbReference type="EC" id="3.6.4.12"/>
    </reaction>
</comment>
<feature type="region of interest" description="Disordered" evidence="16">
    <location>
        <begin position="1"/>
        <end position="272"/>
    </location>
</feature>
<evidence type="ECO:0000256" key="5">
    <source>
        <dbReference type="ARBA" id="ARBA00022741"/>
    </source>
</evidence>
<evidence type="ECO:0000313" key="20">
    <source>
        <dbReference type="EMBL" id="OJD35746.1"/>
    </source>
</evidence>
<evidence type="ECO:0000256" key="13">
    <source>
        <dbReference type="ARBA" id="ARBA00023163"/>
    </source>
</evidence>
<evidence type="ECO:0000313" key="21">
    <source>
        <dbReference type="Proteomes" id="UP000183809"/>
    </source>
</evidence>
<dbReference type="Proteomes" id="UP000183809">
    <property type="component" value="Unassembled WGS sequence"/>
</dbReference>
<keyword evidence="9" id="KW-0156">Chromatin regulator</keyword>
<proteinExistence type="inferred from homology"/>
<feature type="compositionally biased region" description="Basic and acidic residues" evidence="16">
    <location>
        <begin position="788"/>
        <end position="799"/>
    </location>
</feature>
<dbReference type="PANTHER" id="PTHR45685:SF1">
    <property type="entry name" value="HELICASE SRCAP"/>
    <property type="match status" value="1"/>
</dbReference>
<evidence type="ECO:0000256" key="11">
    <source>
        <dbReference type="ARBA" id="ARBA00023125"/>
    </source>
</evidence>
<dbReference type="InterPro" id="IPR000330">
    <property type="entry name" value="SNF2_N"/>
</dbReference>
<dbReference type="GO" id="GO:0042393">
    <property type="term" value="F:histone binding"/>
    <property type="evidence" value="ECO:0007669"/>
    <property type="project" value="TreeGrafter"/>
</dbReference>
<feature type="region of interest" description="Disordered" evidence="16">
    <location>
        <begin position="1598"/>
        <end position="1636"/>
    </location>
</feature>